<dbReference type="Proteomes" id="UP000000768">
    <property type="component" value="Chromosome 4"/>
</dbReference>
<dbReference type="AlphaFoldDB" id="A0A1Z5RMM5"/>
<feature type="region of interest" description="Disordered" evidence="1">
    <location>
        <begin position="1"/>
        <end position="99"/>
    </location>
</feature>
<organism evidence="2 3">
    <name type="scientific">Sorghum bicolor</name>
    <name type="common">Sorghum</name>
    <name type="synonym">Sorghum vulgare</name>
    <dbReference type="NCBI Taxonomy" id="4558"/>
    <lineage>
        <taxon>Eukaryota</taxon>
        <taxon>Viridiplantae</taxon>
        <taxon>Streptophyta</taxon>
        <taxon>Embryophyta</taxon>
        <taxon>Tracheophyta</taxon>
        <taxon>Spermatophyta</taxon>
        <taxon>Magnoliopsida</taxon>
        <taxon>Liliopsida</taxon>
        <taxon>Poales</taxon>
        <taxon>Poaceae</taxon>
        <taxon>PACMAD clade</taxon>
        <taxon>Panicoideae</taxon>
        <taxon>Andropogonodae</taxon>
        <taxon>Andropogoneae</taxon>
        <taxon>Sorghinae</taxon>
        <taxon>Sorghum</taxon>
    </lineage>
</organism>
<reference evidence="3" key="2">
    <citation type="journal article" date="2018" name="Plant J.">
        <title>The Sorghum bicolor reference genome: improved assembly, gene annotations, a transcriptome atlas, and signatures of genome organization.</title>
        <authorList>
            <person name="McCormick R.F."/>
            <person name="Truong S.K."/>
            <person name="Sreedasyam A."/>
            <person name="Jenkins J."/>
            <person name="Shu S."/>
            <person name="Sims D."/>
            <person name="Kennedy M."/>
            <person name="Amirebrahimi M."/>
            <person name="Weers B.D."/>
            <person name="McKinley B."/>
            <person name="Mattison A."/>
            <person name="Morishige D.T."/>
            <person name="Grimwood J."/>
            <person name="Schmutz J."/>
            <person name="Mullet J.E."/>
        </authorList>
    </citation>
    <scope>NUCLEOTIDE SEQUENCE [LARGE SCALE GENOMIC DNA]</scope>
    <source>
        <strain evidence="3">cv. BTx623</strain>
    </source>
</reference>
<keyword evidence="3" id="KW-1185">Reference proteome</keyword>
<reference evidence="2 3" key="1">
    <citation type="journal article" date="2009" name="Nature">
        <title>The Sorghum bicolor genome and the diversification of grasses.</title>
        <authorList>
            <person name="Paterson A.H."/>
            <person name="Bowers J.E."/>
            <person name="Bruggmann R."/>
            <person name="Dubchak I."/>
            <person name="Grimwood J."/>
            <person name="Gundlach H."/>
            <person name="Haberer G."/>
            <person name="Hellsten U."/>
            <person name="Mitros T."/>
            <person name="Poliakov A."/>
            <person name="Schmutz J."/>
            <person name="Spannagl M."/>
            <person name="Tang H."/>
            <person name="Wang X."/>
            <person name="Wicker T."/>
            <person name="Bharti A.K."/>
            <person name="Chapman J."/>
            <person name="Feltus F.A."/>
            <person name="Gowik U."/>
            <person name="Grigoriev I.V."/>
            <person name="Lyons E."/>
            <person name="Maher C.A."/>
            <person name="Martis M."/>
            <person name="Narechania A."/>
            <person name="Otillar R.P."/>
            <person name="Penning B.W."/>
            <person name="Salamov A.A."/>
            <person name="Wang Y."/>
            <person name="Zhang L."/>
            <person name="Carpita N.C."/>
            <person name="Freeling M."/>
            <person name="Gingle A.R."/>
            <person name="Hash C.T."/>
            <person name="Keller B."/>
            <person name="Klein P."/>
            <person name="Kresovich S."/>
            <person name="McCann M.C."/>
            <person name="Ming R."/>
            <person name="Peterson D.G."/>
            <person name="Mehboob-ur-Rahman"/>
            <person name="Ware D."/>
            <person name="Westhoff P."/>
            <person name="Mayer K.F."/>
            <person name="Messing J."/>
            <person name="Rokhsar D.S."/>
        </authorList>
    </citation>
    <scope>NUCLEOTIDE SEQUENCE [LARGE SCALE GENOMIC DNA]</scope>
    <source>
        <strain evidence="3">cv. BTx623</strain>
    </source>
</reference>
<evidence type="ECO:0000313" key="2">
    <source>
        <dbReference type="EMBL" id="OQU84994.1"/>
    </source>
</evidence>
<gene>
    <name evidence="2" type="ORF">SORBI_3004G154532</name>
</gene>
<evidence type="ECO:0000313" key="3">
    <source>
        <dbReference type="Proteomes" id="UP000000768"/>
    </source>
</evidence>
<feature type="compositionally biased region" description="Low complexity" evidence="1">
    <location>
        <begin position="80"/>
        <end position="93"/>
    </location>
</feature>
<name>A0A1Z5RMM5_SORBI</name>
<protein>
    <submittedName>
        <fullName evidence="2">Uncharacterized protein</fullName>
    </submittedName>
</protein>
<accession>A0A1Z5RMM5</accession>
<dbReference type="EMBL" id="CM000763">
    <property type="protein sequence ID" value="OQU84994.1"/>
    <property type="molecule type" value="Genomic_DNA"/>
</dbReference>
<evidence type="ECO:0000256" key="1">
    <source>
        <dbReference type="SAM" id="MobiDB-lite"/>
    </source>
</evidence>
<sequence length="143" mass="15738">MLTHSRTPAQVATRTRDSRAAERRRGLPGASAPVTPYAPGSRTSAPVICSRPAPVRLSPLLDPQAEAPSTRRRTAHGRAADTQAMSQRAAAAARPRHTTSTGELVSLIFSPNDQMAMALWFRDLILSRSVKLLLQKRSVYWYY</sequence>
<dbReference type="Gramene" id="OQU84994">
    <property type="protein sequence ID" value="OQU84994"/>
    <property type="gene ID" value="SORBI_3004G154532"/>
</dbReference>
<feature type="compositionally biased region" description="Basic and acidic residues" evidence="1">
    <location>
        <begin position="14"/>
        <end position="25"/>
    </location>
</feature>
<proteinExistence type="predicted"/>
<dbReference type="InParanoid" id="A0A1Z5RMM5"/>
<feature type="compositionally biased region" description="Polar residues" evidence="1">
    <location>
        <begin position="1"/>
        <end position="10"/>
    </location>
</feature>